<evidence type="ECO:0000256" key="4">
    <source>
        <dbReference type="ARBA" id="ARBA00023027"/>
    </source>
</evidence>
<name>A0AA35VMA8_LACSI</name>
<gene>
    <name evidence="9" type="ORF">LSALG_LOCUS9384</name>
</gene>
<feature type="domain" description="NB-ARC" evidence="6">
    <location>
        <begin position="4"/>
        <end position="148"/>
    </location>
</feature>
<feature type="domain" description="Disease resistance protein Roq1-like winged-helix" evidence="8">
    <location>
        <begin position="252"/>
        <end position="319"/>
    </location>
</feature>
<keyword evidence="10" id="KW-1185">Reference proteome</keyword>
<dbReference type="Gene3D" id="1.10.8.430">
    <property type="entry name" value="Helical domain of apoptotic protease-activating factors"/>
    <property type="match status" value="1"/>
</dbReference>
<evidence type="ECO:0000256" key="2">
    <source>
        <dbReference type="ARBA" id="ARBA00022614"/>
    </source>
</evidence>
<feature type="domain" description="C-JID" evidence="7">
    <location>
        <begin position="695"/>
        <end position="816"/>
    </location>
</feature>
<dbReference type="Pfam" id="PF00931">
    <property type="entry name" value="NB-ARC"/>
    <property type="match status" value="1"/>
</dbReference>
<comment type="catalytic activity">
    <reaction evidence="5">
        <text>NAD(+) + H2O = ADP-D-ribose + nicotinamide + H(+)</text>
        <dbReference type="Rhea" id="RHEA:16301"/>
        <dbReference type="ChEBI" id="CHEBI:15377"/>
        <dbReference type="ChEBI" id="CHEBI:15378"/>
        <dbReference type="ChEBI" id="CHEBI:17154"/>
        <dbReference type="ChEBI" id="CHEBI:57540"/>
        <dbReference type="ChEBI" id="CHEBI:57967"/>
        <dbReference type="EC" id="3.2.2.6"/>
    </reaction>
    <physiologicalReaction direction="left-to-right" evidence="5">
        <dbReference type="Rhea" id="RHEA:16302"/>
    </physiologicalReaction>
</comment>
<keyword evidence="2" id="KW-0433">Leucine-rich repeat</keyword>
<dbReference type="AlphaFoldDB" id="A0AA35VMA8"/>
<dbReference type="Gene3D" id="3.40.50.300">
    <property type="entry name" value="P-loop containing nucleotide triphosphate hydrolases"/>
    <property type="match status" value="1"/>
</dbReference>
<keyword evidence="3" id="KW-0677">Repeat</keyword>
<evidence type="ECO:0000259" key="6">
    <source>
        <dbReference type="Pfam" id="PF00931"/>
    </source>
</evidence>
<dbReference type="PANTHER" id="PTHR11017">
    <property type="entry name" value="LEUCINE-RICH REPEAT-CONTAINING PROTEIN"/>
    <property type="match status" value="1"/>
</dbReference>
<evidence type="ECO:0000256" key="1">
    <source>
        <dbReference type="ARBA" id="ARBA00011982"/>
    </source>
</evidence>
<dbReference type="InterPro" id="IPR044974">
    <property type="entry name" value="Disease_R_plants"/>
</dbReference>
<dbReference type="InterPro" id="IPR032675">
    <property type="entry name" value="LRR_dom_sf"/>
</dbReference>
<sequence length="896" mass="101727">MDYSKEFLTSWLKDSSSHKADIVTIMGMGGIGKTTLAKYVYGLHSHEFATSSFIEDISRPSNKRSGGLLALQKQLYDDISTSKSSSTQVHDVFTYISMIENVVARKKVFIVLDDIDRLEQLDALLGSKGFHTGSKIIITTKDAWLIQSCAMFKTNLKPKHEKHLLNGLYEIESRELLCFHAFICNYPKVGFEEVLEKLVKYCEGHPLALEVLGKSLHNRDVAYWEGYIEGLKKEMGSNINNVLRMSFDTLSSNDKELFKHIACFFVGMDRDVTQTILKACDIETRSGITNLTDRCLLSIGWSNKLMMHQLLQEMGKFEVHKESPQKPWEQSRLWCHEESFKVLKQKKGTENVLGLTLDMRMLEKEKLCGPFEVKTDALSMMDNLMLLQLNYVQIRGSYENFPEQLRWLVMHGFPLKSIPSKLPMKNLVSLDMSYSNIESFGVCYSNTQRLQNWQKWLFESCSKDKRLLGTLKILNLSFCEKLSSLGGFEELPLLEKLIVTNCIGLVKVCESIEACVKLVLIDLRYCSKLEKLPKTIGMLKKVKTLLLDGCNLCESHIEIRNTDSLKMLKGNSIGINTKTSSSSVLEAIPSYRKFFATFIPISLACLSLSTPDFTIDWESLEPSSFEFEGVIKIQPMAGVAERVLGSLGWTNLDFLNGRQVRTNFYFRESEESQIQVVVFGRCIMNLAYSAQFMGGKQMPNWIHCRSKGPSISFTIPSSPYNFRGLNFCYVPGYLFPNQFVDLPIIKVSNLTKNGTWIYRHYIDGASVGGQARSLTLLSHWMFGMNEMEAGDHVTITVTETYNQLTKECGVSLVYDDGNMDEDEDGDKGEDEEEDVLGYYKSWNHIIGGDLTGFQLTSGEYILDAWQFMRNSAELRVDRYHPFITGGASFKGRDPSS</sequence>
<keyword evidence="4" id="KW-0520">NAD</keyword>
<proteinExistence type="predicted"/>
<dbReference type="EMBL" id="OX465077">
    <property type="protein sequence ID" value="CAI9268990.1"/>
    <property type="molecule type" value="Genomic_DNA"/>
</dbReference>
<dbReference type="Proteomes" id="UP001177003">
    <property type="component" value="Chromosome 1"/>
</dbReference>
<dbReference type="Pfam" id="PF23282">
    <property type="entry name" value="WHD_ROQ1"/>
    <property type="match status" value="1"/>
</dbReference>
<dbReference type="PANTHER" id="PTHR11017:SF313">
    <property type="entry name" value="TIR DOMAIN, P-LOOP CONTAINING NUCLEOSIDE TRIPHOSPHATE HYDROLASE"/>
    <property type="match status" value="1"/>
</dbReference>
<dbReference type="Pfam" id="PF20160">
    <property type="entry name" value="C-JID"/>
    <property type="match status" value="1"/>
</dbReference>
<evidence type="ECO:0000313" key="9">
    <source>
        <dbReference type="EMBL" id="CAI9268990.1"/>
    </source>
</evidence>
<evidence type="ECO:0000259" key="7">
    <source>
        <dbReference type="Pfam" id="PF20160"/>
    </source>
</evidence>
<protein>
    <recommendedName>
        <fullName evidence="1">ADP-ribosyl cyclase/cyclic ADP-ribose hydrolase</fullName>
        <ecNumber evidence="1">3.2.2.6</ecNumber>
    </recommendedName>
</protein>
<dbReference type="SUPFAM" id="SSF52058">
    <property type="entry name" value="L domain-like"/>
    <property type="match status" value="1"/>
</dbReference>
<dbReference type="GO" id="GO:0043531">
    <property type="term" value="F:ADP binding"/>
    <property type="evidence" value="ECO:0007669"/>
    <property type="project" value="InterPro"/>
</dbReference>
<dbReference type="InterPro" id="IPR058192">
    <property type="entry name" value="WHD_ROQ1-like"/>
</dbReference>
<organism evidence="9 10">
    <name type="scientific">Lactuca saligna</name>
    <name type="common">Willowleaf lettuce</name>
    <dbReference type="NCBI Taxonomy" id="75948"/>
    <lineage>
        <taxon>Eukaryota</taxon>
        <taxon>Viridiplantae</taxon>
        <taxon>Streptophyta</taxon>
        <taxon>Embryophyta</taxon>
        <taxon>Tracheophyta</taxon>
        <taxon>Spermatophyta</taxon>
        <taxon>Magnoliopsida</taxon>
        <taxon>eudicotyledons</taxon>
        <taxon>Gunneridae</taxon>
        <taxon>Pentapetalae</taxon>
        <taxon>asterids</taxon>
        <taxon>campanulids</taxon>
        <taxon>Asterales</taxon>
        <taxon>Asteraceae</taxon>
        <taxon>Cichorioideae</taxon>
        <taxon>Cichorieae</taxon>
        <taxon>Lactucinae</taxon>
        <taxon>Lactuca</taxon>
    </lineage>
</organism>
<dbReference type="EC" id="3.2.2.6" evidence="1"/>
<reference evidence="9" key="1">
    <citation type="submission" date="2023-04" db="EMBL/GenBank/DDBJ databases">
        <authorList>
            <person name="Vijverberg K."/>
            <person name="Xiong W."/>
            <person name="Schranz E."/>
        </authorList>
    </citation>
    <scope>NUCLEOTIDE SEQUENCE</scope>
</reference>
<dbReference type="GO" id="GO:0006952">
    <property type="term" value="P:defense response"/>
    <property type="evidence" value="ECO:0007669"/>
    <property type="project" value="InterPro"/>
</dbReference>
<dbReference type="InterPro" id="IPR002182">
    <property type="entry name" value="NB-ARC"/>
</dbReference>
<dbReference type="Gene3D" id="3.80.10.10">
    <property type="entry name" value="Ribonuclease Inhibitor"/>
    <property type="match status" value="1"/>
</dbReference>
<dbReference type="SUPFAM" id="SSF52540">
    <property type="entry name" value="P-loop containing nucleoside triphosphate hydrolases"/>
    <property type="match status" value="1"/>
</dbReference>
<evidence type="ECO:0000259" key="8">
    <source>
        <dbReference type="Pfam" id="PF23282"/>
    </source>
</evidence>
<dbReference type="InterPro" id="IPR036390">
    <property type="entry name" value="WH_DNA-bd_sf"/>
</dbReference>
<accession>A0AA35VMA8</accession>
<dbReference type="SUPFAM" id="SSF46785">
    <property type="entry name" value="Winged helix' DNA-binding domain"/>
    <property type="match status" value="1"/>
</dbReference>
<dbReference type="PRINTS" id="PR00364">
    <property type="entry name" value="DISEASERSIST"/>
</dbReference>
<dbReference type="InterPro" id="IPR042197">
    <property type="entry name" value="Apaf_helical"/>
</dbReference>
<dbReference type="InterPro" id="IPR045344">
    <property type="entry name" value="C-JID"/>
</dbReference>
<evidence type="ECO:0000256" key="5">
    <source>
        <dbReference type="ARBA" id="ARBA00047304"/>
    </source>
</evidence>
<evidence type="ECO:0000256" key="3">
    <source>
        <dbReference type="ARBA" id="ARBA00022737"/>
    </source>
</evidence>
<evidence type="ECO:0000313" key="10">
    <source>
        <dbReference type="Proteomes" id="UP001177003"/>
    </source>
</evidence>
<dbReference type="GO" id="GO:0061809">
    <property type="term" value="F:NAD+ nucleosidase activity, cyclic ADP-ribose generating"/>
    <property type="evidence" value="ECO:0007669"/>
    <property type="project" value="UniProtKB-EC"/>
</dbReference>
<dbReference type="InterPro" id="IPR027417">
    <property type="entry name" value="P-loop_NTPase"/>
</dbReference>